<dbReference type="Proteomes" id="UP000076727">
    <property type="component" value="Unassembled WGS sequence"/>
</dbReference>
<feature type="region of interest" description="Disordered" evidence="1">
    <location>
        <begin position="19"/>
        <end position="43"/>
    </location>
</feature>
<name>A0A165MZH2_9APHY</name>
<dbReference type="AlphaFoldDB" id="A0A165MZH2"/>
<proteinExistence type="predicted"/>
<dbReference type="EMBL" id="KV429091">
    <property type="protein sequence ID" value="KZT66317.1"/>
    <property type="molecule type" value="Genomic_DNA"/>
</dbReference>
<protein>
    <submittedName>
        <fullName evidence="2">Uncharacterized protein</fullName>
    </submittedName>
</protein>
<gene>
    <name evidence="2" type="ORF">DAEQUDRAFT_473468</name>
</gene>
<sequence>MQLLPPDSLGTIGGCCETPCSPRQTPRSRNTAQRTVAPWGRSSSPRRYYHEQISATLRVRTLIIVVNSIPGPDVTPLQYRFFVPVARARDPTIALVALGFALGWGHGTSNPVRTSSCCTGRLGRGIFPTTGPGTFASPARASSTPPARRAHMRVEIIIVLSTSATKLHFSLPITSISLDICLVTGRGPPVRNIDGSTHPCSSSTFALCSYCSERSLRGSDTRKLLEILAWALAHTWRLCTMLH</sequence>
<evidence type="ECO:0000256" key="1">
    <source>
        <dbReference type="SAM" id="MobiDB-lite"/>
    </source>
</evidence>
<accession>A0A165MZH2</accession>
<reference evidence="2 3" key="1">
    <citation type="journal article" date="2016" name="Mol. Biol. Evol.">
        <title>Comparative Genomics of Early-Diverging Mushroom-Forming Fungi Provides Insights into the Origins of Lignocellulose Decay Capabilities.</title>
        <authorList>
            <person name="Nagy L.G."/>
            <person name="Riley R."/>
            <person name="Tritt A."/>
            <person name="Adam C."/>
            <person name="Daum C."/>
            <person name="Floudas D."/>
            <person name="Sun H."/>
            <person name="Yadav J.S."/>
            <person name="Pangilinan J."/>
            <person name="Larsson K.H."/>
            <person name="Matsuura K."/>
            <person name="Barry K."/>
            <person name="Labutti K."/>
            <person name="Kuo R."/>
            <person name="Ohm R.A."/>
            <person name="Bhattacharya S.S."/>
            <person name="Shirouzu T."/>
            <person name="Yoshinaga Y."/>
            <person name="Martin F.M."/>
            <person name="Grigoriev I.V."/>
            <person name="Hibbett D.S."/>
        </authorList>
    </citation>
    <scope>NUCLEOTIDE SEQUENCE [LARGE SCALE GENOMIC DNA]</scope>
    <source>
        <strain evidence="2 3">L-15889</strain>
    </source>
</reference>
<feature type="compositionally biased region" description="Polar residues" evidence="1">
    <location>
        <begin position="21"/>
        <end position="34"/>
    </location>
</feature>
<organism evidence="2 3">
    <name type="scientific">Daedalea quercina L-15889</name>
    <dbReference type="NCBI Taxonomy" id="1314783"/>
    <lineage>
        <taxon>Eukaryota</taxon>
        <taxon>Fungi</taxon>
        <taxon>Dikarya</taxon>
        <taxon>Basidiomycota</taxon>
        <taxon>Agaricomycotina</taxon>
        <taxon>Agaricomycetes</taxon>
        <taxon>Polyporales</taxon>
        <taxon>Fomitopsis</taxon>
    </lineage>
</organism>
<evidence type="ECO:0000313" key="3">
    <source>
        <dbReference type="Proteomes" id="UP000076727"/>
    </source>
</evidence>
<evidence type="ECO:0000313" key="2">
    <source>
        <dbReference type="EMBL" id="KZT66317.1"/>
    </source>
</evidence>
<keyword evidence="3" id="KW-1185">Reference proteome</keyword>